<dbReference type="GO" id="GO:0003676">
    <property type="term" value="F:nucleic acid binding"/>
    <property type="evidence" value="ECO:0007669"/>
    <property type="project" value="InterPro"/>
</dbReference>
<dbReference type="GO" id="GO:0015074">
    <property type="term" value="P:DNA integration"/>
    <property type="evidence" value="ECO:0007669"/>
    <property type="project" value="InterPro"/>
</dbReference>
<dbReference type="SUPFAM" id="SSF53098">
    <property type="entry name" value="Ribonuclease H-like"/>
    <property type="match status" value="1"/>
</dbReference>
<evidence type="ECO:0000259" key="1">
    <source>
        <dbReference type="PROSITE" id="PS50994"/>
    </source>
</evidence>
<dbReference type="EMBL" id="QJKJ01000562">
    <property type="protein sequence ID" value="RDY11881.1"/>
    <property type="molecule type" value="Genomic_DNA"/>
</dbReference>
<protein>
    <submittedName>
        <fullName evidence="2">Pol polyprotein</fullName>
    </submittedName>
</protein>
<accession>A0A371IA13</accession>
<dbReference type="AlphaFoldDB" id="A0A371IA13"/>
<keyword evidence="3" id="KW-1185">Reference proteome</keyword>
<dbReference type="Pfam" id="PF00665">
    <property type="entry name" value="rve"/>
    <property type="match status" value="1"/>
</dbReference>
<evidence type="ECO:0000313" key="2">
    <source>
        <dbReference type="EMBL" id="RDY11881.1"/>
    </source>
</evidence>
<dbReference type="PANTHER" id="PTHR37984:SF5">
    <property type="entry name" value="PROTEIN NYNRIN-LIKE"/>
    <property type="match status" value="1"/>
</dbReference>
<evidence type="ECO:0000313" key="3">
    <source>
        <dbReference type="Proteomes" id="UP000257109"/>
    </source>
</evidence>
<organism evidence="2 3">
    <name type="scientific">Mucuna pruriens</name>
    <name type="common">Velvet bean</name>
    <name type="synonym">Dolichos pruriens</name>
    <dbReference type="NCBI Taxonomy" id="157652"/>
    <lineage>
        <taxon>Eukaryota</taxon>
        <taxon>Viridiplantae</taxon>
        <taxon>Streptophyta</taxon>
        <taxon>Embryophyta</taxon>
        <taxon>Tracheophyta</taxon>
        <taxon>Spermatophyta</taxon>
        <taxon>Magnoliopsida</taxon>
        <taxon>eudicotyledons</taxon>
        <taxon>Gunneridae</taxon>
        <taxon>Pentapetalae</taxon>
        <taxon>rosids</taxon>
        <taxon>fabids</taxon>
        <taxon>Fabales</taxon>
        <taxon>Fabaceae</taxon>
        <taxon>Papilionoideae</taxon>
        <taxon>50 kb inversion clade</taxon>
        <taxon>NPAAA clade</taxon>
        <taxon>indigoferoid/millettioid clade</taxon>
        <taxon>Phaseoleae</taxon>
        <taxon>Mucuna</taxon>
    </lineage>
</organism>
<gene>
    <name evidence="2" type="primary">pol</name>
    <name evidence="2" type="ORF">CR513_03395</name>
</gene>
<sequence>MEADCCDHVRKCHKCQIYADNIHGIDMIGPIEPKAYNKHRFILVAINYFTTWVEVASYTNVTRNVMVKFIKKDLVCQYGIPSHIIIDNGTNLNNKMMTKLCEQFKIQYYNSIPYHPKNEQGCRSGK</sequence>
<feature type="non-terminal residue" evidence="2">
    <location>
        <position position="1"/>
    </location>
</feature>
<dbReference type="InterPro" id="IPR001584">
    <property type="entry name" value="Integrase_cat-core"/>
</dbReference>
<dbReference type="Proteomes" id="UP000257109">
    <property type="component" value="Unassembled WGS sequence"/>
</dbReference>
<proteinExistence type="predicted"/>
<dbReference type="OrthoDB" id="2016337at2759"/>
<dbReference type="PANTHER" id="PTHR37984">
    <property type="entry name" value="PROTEIN CBG26694"/>
    <property type="match status" value="1"/>
</dbReference>
<name>A0A371IA13_MUCPR</name>
<reference evidence="2" key="1">
    <citation type="submission" date="2018-05" db="EMBL/GenBank/DDBJ databases">
        <title>Draft genome of Mucuna pruriens seed.</title>
        <authorList>
            <person name="Nnadi N.E."/>
            <person name="Vos R."/>
            <person name="Hasami M.H."/>
            <person name="Devisetty U.K."/>
            <person name="Aguiy J.C."/>
        </authorList>
    </citation>
    <scope>NUCLEOTIDE SEQUENCE [LARGE SCALE GENOMIC DNA]</scope>
    <source>
        <strain evidence="2">JCA_2017</strain>
    </source>
</reference>
<dbReference type="InterPro" id="IPR050951">
    <property type="entry name" value="Retrovirus_Pol_polyprotein"/>
</dbReference>
<dbReference type="InterPro" id="IPR036397">
    <property type="entry name" value="RNaseH_sf"/>
</dbReference>
<feature type="domain" description="Integrase catalytic" evidence="1">
    <location>
        <begin position="9"/>
        <end position="126"/>
    </location>
</feature>
<dbReference type="Gene3D" id="3.30.420.10">
    <property type="entry name" value="Ribonuclease H-like superfamily/Ribonuclease H"/>
    <property type="match status" value="1"/>
</dbReference>
<dbReference type="PROSITE" id="PS50994">
    <property type="entry name" value="INTEGRASE"/>
    <property type="match status" value="1"/>
</dbReference>
<dbReference type="InterPro" id="IPR012337">
    <property type="entry name" value="RNaseH-like_sf"/>
</dbReference>
<comment type="caution">
    <text evidence="2">The sequence shown here is derived from an EMBL/GenBank/DDBJ whole genome shotgun (WGS) entry which is preliminary data.</text>
</comment>